<dbReference type="GO" id="GO:0052689">
    <property type="term" value="F:carboxylic ester hydrolase activity"/>
    <property type="evidence" value="ECO:0007669"/>
    <property type="project" value="InterPro"/>
</dbReference>
<evidence type="ECO:0000313" key="5">
    <source>
        <dbReference type="Proteomes" id="UP000571017"/>
    </source>
</evidence>
<dbReference type="Proteomes" id="UP000571017">
    <property type="component" value="Unassembled WGS sequence"/>
</dbReference>
<dbReference type="Pfam" id="PF12146">
    <property type="entry name" value="Hydrolase_4"/>
    <property type="match status" value="1"/>
</dbReference>
<feature type="active site" description="Charge relay system" evidence="1">
    <location>
        <position position="176"/>
    </location>
</feature>
<name>A0A838CX76_9BACI</name>
<dbReference type="PANTHER" id="PTHR11614">
    <property type="entry name" value="PHOSPHOLIPASE-RELATED"/>
    <property type="match status" value="1"/>
</dbReference>
<protein>
    <submittedName>
        <fullName evidence="4">Alpha/beta fold hydrolase</fullName>
    </submittedName>
</protein>
<dbReference type="Gene3D" id="3.40.50.1820">
    <property type="entry name" value="alpha/beta hydrolase"/>
    <property type="match status" value="1"/>
</dbReference>
<dbReference type="PIRSF" id="PIRSF017388">
    <property type="entry name" value="Esterase_lipase"/>
    <property type="match status" value="1"/>
</dbReference>
<organism evidence="4 5">
    <name type="scientific">Halobacillus locisalis</name>
    <dbReference type="NCBI Taxonomy" id="220753"/>
    <lineage>
        <taxon>Bacteria</taxon>
        <taxon>Bacillati</taxon>
        <taxon>Bacillota</taxon>
        <taxon>Bacilli</taxon>
        <taxon>Bacillales</taxon>
        <taxon>Bacillaceae</taxon>
        <taxon>Halobacillus</taxon>
    </lineage>
</organism>
<keyword evidence="5" id="KW-1185">Reference proteome</keyword>
<gene>
    <name evidence="4" type="ORF">H0266_17300</name>
</gene>
<evidence type="ECO:0000313" key="4">
    <source>
        <dbReference type="EMBL" id="MBA2176647.1"/>
    </source>
</evidence>
<evidence type="ECO:0000256" key="2">
    <source>
        <dbReference type="PIRSR" id="PIRSR017388-2"/>
    </source>
</evidence>
<keyword evidence="4" id="KW-0378">Hydrolase</keyword>
<reference evidence="4 5" key="1">
    <citation type="journal article" date="2004" name="Extremophiles">
        <title>Halobacillus locisalis sp. nov., a halophilic bacterium isolated from a marine solar saltern of the Yellow Sea in Korea.</title>
        <authorList>
            <person name="Yoon J.H."/>
            <person name="Kang K.H."/>
            <person name="Oh T.K."/>
            <person name="Park Y.H."/>
        </authorList>
    </citation>
    <scope>NUCLEOTIDE SEQUENCE [LARGE SCALE GENOMIC DNA]</scope>
    <source>
        <strain evidence="4 5">KCTC 3788</strain>
    </source>
</reference>
<evidence type="ECO:0000256" key="1">
    <source>
        <dbReference type="PIRSR" id="PIRSR017388-1"/>
    </source>
</evidence>
<dbReference type="AlphaFoldDB" id="A0A838CX76"/>
<dbReference type="InterPro" id="IPR051044">
    <property type="entry name" value="MAG_DAG_Lipase"/>
</dbReference>
<dbReference type="EMBL" id="JACEFG010000004">
    <property type="protein sequence ID" value="MBA2176647.1"/>
    <property type="molecule type" value="Genomic_DNA"/>
</dbReference>
<comment type="caution">
    <text evidence="4">The sequence shown here is derived from an EMBL/GenBank/DDBJ whole genome shotgun (WGS) entry which is preliminary data.</text>
</comment>
<dbReference type="SUPFAM" id="SSF53474">
    <property type="entry name" value="alpha/beta-Hydrolases"/>
    <property type="match status" value="1"/>
</dbReference>
<feature type="active site" description="Charge relay system" evidence="1">
    <location>
        <position position="206"/>
    </location>
</feature>
<dbReference type="InterPro" id="IPR029058">
    <property type="entry name" value="AB_hydrolase_fold"/>
</dbReference>
<accession>A0A838CX76</accession>
<feature type="active site" description="Nucleophile" evidence="1">
    <location>
        <position position="77"/>
    </location>
</feature>
<sequence length="227" mass="25875">MGCLFIHGFGGAPYELEPLYSIIKERTDWELRLPILPGHDKNESLDGREYMEWVSKAEKELEDLTFSCDTIYVIGYSMGGVIASYLSTKYNVSKLVLLSTSAHYIDVTQLAEDTWKMAKDAARGDLLENDLFQRYIRRMGSTPISASLEFQKLVDDLRPYFEKVDAPTLVLQGGEDGLLPPKSAEYIYESIQSEDKTLHFLPRSKHMLCYGPDKDDLMNTCCDFLKI</sequence>
<feature type="binding site" evidence="2">
    <location>
        <position position="78"/>
    </location>
    <ligand>
        <name>substrate</name>
    </ligand>
</feature>
<dbReference type="RefSeq" id="WP_181473861.1">
    <property type="nucleotide sequence ID" value="NZ_JACEFG010000004.1"/>
</dbReference>
<evidence type="ECO:0000259" key="3">
    <source>
        <dbReference type="Pfam" id="PF12146"/>
    </source>
</evidence>
<proteinExistence type="predicted"/>
<feature type="binding site" evidence="2">
    <location>
        <position position="9"/>
    </location>
    <ligand>
        <name>substrate</name>
    </ligand>
</feature>
<dbReference type="InterPro" id="IPR012354">
    <property type="entry name" value="Esterase_lipase"/>
</dbReference>
<feature type="domain" description="Serine aminopeptidase S33" evidence="3">
    <location>
        <begin position="69"/>
        <end position="210"/>
    </location>
</feature>
<dbReference type="InterPro" id="IPR022742">
    <property type="entry name" value="Hydrolase_4"/>
</dbReference>